<proteinExistence type="predicted"/>
<gene>
    <name evidence="1" type="ORF">LCGC14_0549870</name>
</gene>
<reference evidence="1" key="1">
    <citation type="journal article" date="2015" name="Nature">
        <title>Complex archaea that bridge the gap between prokaryotes and eukaryotes.</title>
        <authorList>
            <person name="Spang A."/>
            <person name="Saw J.H."/>
            <person name="Jorgensen S.L."/>
            <person name="Zaremba-Niedzwiedzka K."/>
            <person name="Martijn J."/>
            <person name="Lind A.E."/>
            <person name="van Eijk R."/>
            <person name="Schleper C."/>
            <person name="Guy L."/>
            <person name="Ettema T.J."/>
        </authorList>
    </citation>
    <scope>NUCLEOTIDE SEQUENCE</scope>
</reference>
<protein>
    <submittedName>
        <fullName evidence="1">Uncharacterized protein</fullName>
    </submittedName>
</protein>
<evidence type="ECO:0000313" key="1">
    <source>
        <dbReference type="EMBL" id="KKN58695.1"/>
    </source>
</evidence>
<dbReference type="EMBL" id="LAZR01000751">
    <property type="protein sequence ID" value="KKN58695.1"/>
    <property type="molecule type" value="Genomic_DNA"/>
</dbReference>
<accession>A0A0F9RQD7</accession>
<dbReference type="AlphaFoldDB" id="A0A0F9RQD7"/>
<sequence>MPEKHKFWGQQEQAIFQTKIEAIVPYCRDCNVKLKTKAGVASHTNQGHEVLEMTILEPEPDMRASSLIMKHNENQPYEIIHGIDYSEKF</sequence>
<organism evidence="1">
    <name type="scientific">marine sediment metagenome</name>
    <dbReference type="NCBI Taxonomy" id="412755"/>
    <lineage>
        <taxon>unclassified sequences</taxon>
        <taxon>metagenomes</taxon>
        <taxon>ecological metagenomes</taxon>
    </lineage>
</organism>
<name>A0A0F9RQD7_9ZZZZ</name>
<comment type="caution">
    <text evidence="1">The sequence shown here is derived from an EMBL/GenBank/DDBJ whole genome shotgun (WGS) entry which is preliminary data.</text>
</comment>